<organism evidence="8 9">
    <name type="scientific">Crassostrea virginica</name>
    <name type="common">Eastern oyster</name>
    <dbReference type="NCBI Taxonomy" id="6565"/>
    <lineage>
        <taxon>Eukaryota</taxon>
        <taxon>Metazoa</taxon>
        <taxon>Spiralia</taxon>
        <taxon>Lophotrochozoa</taxon>
        <taxon>Mollusca</taxon>
        <taxon>Bivalvia</taxon>
        <taxon>Autobranchia</taxon>
        <taxon>Pteriomorphia</taxon>
        <taxon>Ostreida</taxon>
        <taxon>Ostreoidea</taxon>
        <taxon>Ostreidae</taxon>
        <taxon>Crassostrea</taxon>
    </lineage>
</organism>
<keyword evidence="5" id="KW-0539">Nucleus</keyword>
<dbReference type="OrthoDB" id="3919494at2759"/>
<proteinExistence type="inferred from homology"/>
<dbReference type="InterPro" id="IPR002108">
    <property type="entry name" value="ADF-H"/>
</dbReference>
<dbReference type="GO" id="GO:0034316">
    <property type="term" value="P:negative regulation of Arp2/3 complex-mediated actin nucleation"/>
    <property type="evidence" value="ECO:0007669"/>
    <property type="project" value="TreeGrafter"/>
</dbReference>
<evidence type="ECO:0000256" key="4">
    <source>
        <dbReference type="ARBA" id="ARBA00022490"/>
    </source>
</evidence>
<gene>
    <name evidence="9" type="primary">LOC111130302</name>
</gene>
<dbReference type="RefSeq" id="XP_022332902.1">
    <property type="nucleotide sequence ID" value="XM_022477194.1"/>
</dbReference>
<dbReference type="FunFam" id="3.40.20.10:FF:000026">
    <property type="entry name" value="Glia maturation factor"/>
    <property type="match status" value="1"/>
</dbReference>
<dbReference type="PROSITE" id="PS51263">
    <property type="entry name" value="ADF_H"/>
    <property type="match status" value="1"/>
</dbReference>
<keyword evidence="8" id="KW-1185">Reference proteome</keyword>
<keyword evidence="4" id="KW-0963">Cytoplasm</keyword>
<dbReference type="Proteomes" id="UP000694844">
    <property type="component" value="Chromosome 4"/>
</dbReference>
<dbReference type="InterPro" id="IPR029006">
    <property type="entry name" value="ADF-H/Gelsolin-like_dom_sf"/>
</dbReference>
<sequence>MAQNVQVCDIPEEVVERLKKFRFRKEKNVAAIMLKVDKNSRKIVIEEDYEDCNIDELQAELPISQPRYLVISYVRNHSDGRVSYPLCFVFSSPVGCPPEQQMMYAGSVLSLIQTLGLTKTFDIRNPEDFDEEWLLEQLGKV</sequence>
<dbReference type="Gene3D" id="3.40.20.10">
    <property type="entry name" value="Severin"/>
    <property type="match status" value="1"/>
</dbReference>
<dbReference type="GO" id="GO:0003779">
    <property type="term" value="F:actin binding"/>
    <property type="evidence" value="ECO:0007669"/>
    <property type="project" value="InterPro"/>
</dbReference>
<evidence type="ECO:0000259" key="7">
    <source>
        <dbReference type="PROSITE" id="PS51263"/>
    </source>
</evidence>
<dbReference type="AlphaFoldDB" id="A0A8B8DXD8"/>
<evidence type="ECO:0000313" key="8">
    <source>
        <dbReference type="Proteomes" id="UP000694844"/>
    </source>
</evidence>
<reference evidence="9" key="1">
    <citation type="submission" date="2025-08" db="UniProtKB">
        <authorList>
            <consortium name="RefSeq"/>
        </authorList>
    </citation>
    <scope>IDENTIFICATION</scope>
    <source>
        <tissue evidence="9">Whole sample</tissue>
    </source>
</reference>
<dbReference type="CDD" id="cd11283">
    <property type="entry name" value="ADF_GMF-beta_like"/>
    <property type="match status" value="1"/>
</dbReference>
<dbReference type="Pfam" id="PF00241">
    <property type="entry name" value="Cofilin_ADF"/>
    <property type="match status" value="1"/>
</dbReference>
<evidence type="ECO:0000256" key="1">
    <source>
        <dbReference type="ARBA" id="ARBA00004123"/>
    </source>
</evidence>
<dbReference type="GeneID" id="111130302"/>
<evidence type="ECO:0000256" key="5">
    <source>
        <dbReference type="ARBA" id="ARBA00023242"/>
    </source>
</evidence>
<dbReference type="InterPro" id="IPR011171">
    <property type="entry name" value="GMF"/>
</dbReference>
<dbReference type="GO" id="GO:0071933">
    <property type="term" value="F:Arp2/3 complex binding"/>
    <property type="evidence" value="ECO:0007669"/>
    <property type="project" value="InterPro"/>
</dbReference>
<dbReference type="GO" id="GO:0005634">
    <property type="term" value="C:nucleus"/>
    <property type="evidence" value="ECO:0007669"/>
    <property type="project" value="UniProtKB-SubCell"/>
</dbReference>
<comment type="similarity">
    <text evidence="3 6">Belongs to the actin-binding proteins ADF family. GMF subfamily.</text>
</comment>
<comment type="subcellular location">
    <subcellularLocation>
        <location evidence="2">Cytoplasm</location>
    </subcellularLocation>
    <subcellularLocation>
        <location evidence="1">Nucleus</location>
    </subcellularLocation>
</comment>
<evidence type="ECO:0000313" key="9">
    <source>
        <dbReference type="RefSeq" id="XP_022332902.1"/>
    </source>
</evidence>
<protein>
    <submittedName>
        <fullName evidence="9">Glia maturation factor beta-like isoform X2</fullName>
    </submittedName>
</protein>
<dbReference type="PIRSF" id="PIRSF001788">
    <property type="entry name" value="GMF-beta"/>
    <property type="match status" value="1"/>
</dbReference>
<dbReference type="PANTHER" id="PTHR11249">
    <property type="entry name" value="GLIAL FACTOR NATURATION FACTOR"/>
    <property type="match status" value="1"/>
</dbReference>
<dbReference type="GO" id="GO:0030864">
    <property type="term" value="C:cortical actin cytoskeleton"/>
    <property type="evidence" value="ECO:0007669"/>
    <property type="project" value="TreeGrafter"/>
</dbReference>
<name>A0A8B8DXD8_CRAVI</name>
<dbReference type="PANTHER" id="PTHR11249:SF2">
    <property type="entry name" value="GLIA MATURATION FACTOR"/>
    <property type="match status" value="1"/>
</dbReference>
<dbReference type="SUPFAM" id="SSF55753">
    <property type="entry name" value="Actin depolymerizing proteins"/>
    <property type="match status" value="1"/>
</dbReference>
<feature type="domain" description="ADF-H" evidence="7">
    <location>
        <begin position="4"/>
        <end position="139"/>
    </location>
</feature>
<accession>A0A8B8DXD8</accession>
<dbReference type="GO" id="GO:0071846">
    <property type="term" value="P:actin filament debranching"/>
    <property type="evidence" value="ECO:0007669"/>
    <property type="project" value="InterPro"/>
</dbReference>
<evidence type="ECO:0000256" key="3">
    <source>
        <dbReference type="ARBA" id="ARBA00010055"/>
    </source>
</evidence>
<evidence type="ECO:0000256" key="2">
    <source>
        <dbReference type="ARBA" id="ARBA00004496"/>
    </source>
</evidence>
<evidence type="ECO:0000256" key="6">
    <source>
        <dbReference type="PIRNR" id="PIRNR001788"/>
    </source>
</evidence>
<dbReference type="SMART" id="SM00102">
    <property type="entry name" value="ADF"/>
    <property type="match status" value="1"/>
</dbReference>